<keyword evidence="1" id="KW-0808">Transferase</keyword>
<protein>
    <submittedName>
        <fullName evidence="1">Nucleoside/nucleotide kinase family protein</fullName>
    </submittedName>
</protein>
<reference evidence="1 2" key="1">
    <citation type="submission" date="2019-12" db="EMBL/GenBank/DDBJ databases">
        <title>Complete genome sequence of Algicella marina strain 9Alg 56(T) isolated from the red alga Tichocarpus crinitus.</title>
        <authorList>
            <person name="Kim S.-G."/>
            <person name="Nedashkovskaya O.I."/>
        </authorList>
    </citation>
    <scope>NUCLEOTIDE SEQUENCE [LARGE SCALE GENOMIC DNA]</scope>
    <source>
        <strain evidence="1 2">9Alg 56</strain>
    </source>
</reference>
<dbReference type="Gene3D" id="3.40.50.300">
    <property type="entry name" value="P-loop containing nucleotide triphosphate hydrolases"/>
    <property type="match status" value="1"/>
</dbReference>
<organism evidence="1 2">
    <name type="scientific">Algicella marina</name>
    <dbReference type="NCBI Taxonomy" id="2683284"/>
    <lineage>
        <taxon>Bacteria</taxon>
        <taxon>Pseudomonadati</taxon>
        <taxon>Pseudomonadota</taxon>
        <taxon>Alphaproteobacteria</taxon>
        <taxon>Rhodobacterales</taxon>
        <taxon>Paracoccaceae</taxon>
        <taxon>Algicella</taxon>
    </lineage>
</organism>
<dbReference type="PANTHER" id="PTHR10285">
    <property type="entry name" value="URIDINE KINASE"/>
    <property type="match status" value="1"/>
</dbReference>
<dbReference type="KEGG" id="amaq:GO499_13930"/>
<keyword evidence="2" id="KW-1185">Reference proteome</keyword>
<evidence type="ECO:0000313" key="2">
    <source>
        <dbReference type="Proteomes" id="UP000464495"/>
    </source>
</evidence>
<keyword evidence="1" id="KW-0418">Kinase</keyword>
<gene>
    <name evidence="1" type="ORF">GO499_13930</name>
</gene>
<dbReference type="InterPro" id="IPR027417">
    <property type="entry name" value="P-loop_NTPase"/>
</dbReference>
<dbReference type="GO" id="GO:0016301">
    <property type="term" value="F:kinase activity"/>
    <property type="evidence" value="ECO:0007669"/>
    <property type="project" value="UniProtKB-KW"/>
</dbReference>
<dbReference type="AlphaFoldDB" id="A0A6P1T9X3"/>
<dbReference type="EMBL" id="CP046620">
    <property type="protein sequence ID" value="QHQ37432.1"/>
    <property type="molecule type" value="Genomic_DNA"/>
</dbReference>
<accession>A0A6P1T9X3</accession>
<dbReference type="SUPFAM" id="SSF52540">
    <property type="entry name" value="P-loop containing nucleoside triphosphate hydrolases"/>
    <property type="match status" value="1"/>
</dbReference>
<evidence type="ECO:0000313" key="1">
    <source>
        <dbReference type="EMBL" id="QHQ37432.1"/>
    </source>
</evidence>
<proteinExistence type="predicted"/>
<name>A0A6P1T9X3_9RHOB</name>
<sequence length="192" mass="21233">MTTLCGEIRALASGQARFLLGIAGPPASGKSTLASKLVDAMPEAALLPMDGFHLDDKVLDANGWRSRKGAPHTFDVGGFVSLLGRVRAGEDVYAPEFDRDLELSRGSALAINAPMVIVEGNYLLFESDGWDAVRPLLDACWFLDVSEMELVRRLRHRWADRVDAEAWIENNDLPNIRAVRESRFRADRLLSP</sequence>
<dbReference type="Proteomes" id="UP000464495">
    <property type="component" value="Chromosome"/>
</dbReference>